<reference evidence="1 2" key="1">
    <citation type="submission" date="2021-06" db="EMBL/GenBank/DDBJ databases">
        <title>Caerostris darwini draft genome.</title>
        <authorList>
            <person name="Kono N."/>
            <person name="Arakawa K."/>
        </authorList>
    </citation>
    <scope>NUCLEOTIDE SEQUENCE [LARGE SCALE GENOMIC DNA]</scope>
</reference>
<name>A0AAV4QWJ0_9ARAC</name>
<accession>A0AAV4QWJ0</accession>
<evidence type="ECO:0000313" key="1">
    <source>
        <dbReference type="EMBL" id="GIY12462.1"/>
    </source>
</evidence>
<sequence length="117" mass="13862">MSKPLFFGIQFLDRFPPLLWKFFEKDKVQQQALHKNSLPHHFLTYPPRGGEREGGGFRRFAREITNIFYARKTLWNIYMNLCLLRGGTIFRLQETISRVIEEILKISNARTLSDSQE</sequence>
<dbReference type="AlphaFoldDB" id="A0AAV4QWJ0"/>
<proteinExistence type="predicted"/>
<evidence type="ECO:0000313" key="2">
    <source>
        <dbReference type="Proteomes" id="UP001054837"/>
    </source>
</evidence>
<keyword evidence="2" id="KW-1185">Reference proteome</keyword>
<gene>
    <name evidence="1" type="ORF">CDAR_527921</name>
</gene>
<comment type="caution">
    <text evidence="1">The sequence shown here is derived from an EMBL/GenBank/DDBJ whole genome shotgun (WGS) entry which is preliminary data.</text>
</comment>
<organism evidence="1 2">
    <name type="scientific">Caerostris darwini</name>
    <dbReference type="NCBI Taxonomy" id="1538125"/>
    <lineage>
        <taxon>Eukaryota</taxon>
        <taxon>Metazoa</taxon>
        <taxon>Ecdysozoa</taxon>
        <taxon>Arthropoda</taxon>
        <taxon>Chelicerata</taxon>
        <taxon>Arachnida</taxon>
        <taxon>Araneae</taxon>
        <taxon>Araneomorphae</taxon>
        <taxon>Entelegynae</taxon>
        <taxon>Araneoidea</taxon>
        <taxon>Araneidae</taxon>
        <taxon>Caerostris</taxon>
    </lineage>
</organism>
<dbReference type="EMBL" id="BPLQ01005055">
    <property type="protein sequence ID" value="GIY12462.1"/>
    <property type="molecule type" value="Genomic_DNA"/>
</dbReference>
<dbReference type="Proteomes" id="UP001054837">
    <property type="component" value="Unassembled WGS sequence"/>
</dbReference>
<protein>
    <submittedName>
        <fullName evidence="1">Uncharacterized protein</fullName>
    </submittedName>
</protein>